<evidence type="ECO:0000313" key="2">
    <source>
        <dbReference type="Proteomes" id="UP000758155"/>
    </source>
</evidence>
<gene>
    <name evidence="1" type="ORF">E8E12_009629</name>
</gene>
<organism evidence="1 2">
    <name type="scientific">Didymella heteroderae</name>
    <dbReference type="NCBI Taxonomy" id="1769908"/>
    <lineage>
        <taxon>Eukaryota</taxon>
        <taxon>Fungi</taxon>
        <taxon>Dikarya</taxon>
        <taxon>Ascomycota</taxon>
        <taxon>Pezizomycotina</taxon>
        <taxon>Dothideomycetes</taxon>
        <taxon>Pleosporomycetidae</taxon>
        <taxon>Pleosporales</taxon>
        <taxon>Pleosporineae</taxon>
        <taxon>Didymellaceae</taxon>
        <taxon>Didymella</taxon>
    </lineage>
</organism>
<evidence type="ECO:0000313" key="1">
    <source>
        <dbReference type="EMBL" id="KAF3041605.1"/>
    </source>
</evidence>
<dbReference type="EMBL" id="SWKV01000020">
    <property type="protein sequence ID" value="KAF3041605.1"/>
    <property type="molecule type" value="Genomic_DNA"/>
</dbReference>
<proteinExistence type="predicted"/>
<dbReference type="AlphaFoldDB" id="A0A9P4WTL3"/>
<dbReference type="OrthoDB" id="4851849at2759"/>
<keyword evidence="2" id="KW-1185">Reference proteome</keyword>
<dbReference type="Proteomes" id="UP000758155">
    <property type="component" value="Unassembled WGS sequence"/>
</dbReference>
<reference evidence="1" key="1">
    <citation type="submission" date="2019-04" db="EMBL/GenBank/DDBJ databases">
        <title>Sequencing of skin fungus with MAO and IRED activity.</title>
        <authorList>
            <person name="Marsaioli A.J."/>
            <person name="Bonatto J.M.C."/>
            <person name="Reis Junior O."/>
        </authorList>
    </citation>
    <scope>NUCLEOTIDE SEQUENCE</scope>
    <source>
        <strain evidence="1">28M1</strain>
    </source>
</reference>
<accession>A0A9P4WTL3</accession>
<name>A0A9P4WTL3_9PLEO</name>
<sequence>MGPSSITRITRHPQHHYATSSHFQDHAKKYNAIVTQLFGVDDVDEFGSSLDIELGDLVIELQQLANIYNGTVKQQNVLIKFAWNLLQCCPASDVRLRSLLGSVFSNRLYELICEVSHALSTHHTIVRTASTFLNFRTVSISLGLPPPRSPKSINRTLKTFTPPPQSQALQVAQNIEKYFPAMQQFLAAQPEKRFSVFSVHRLMQFVRDEDNDEPLPCLKRDYGFAFCTQCEHVDKLKVLYTKIIDN</sequence>
<comment type="caution">
    <text evidence="1">The sequence shown here is derived from an EMBL/GenBank/DDBJ whole genome shotgun (WGS) entry which is preliminary data.</text>
</comment>
<protein>
    <submittedName>
        <fullName evidence="1">Uncharacterized protein</fullName>
    </submittedName>
</protein>